<dbReference type="EMBL" id="CAMGYJ010000008">
    <property type="protein sequence ID" value="CAI0459089.1"/>
    <property type="molecule type" value="Genomic_DNA"/>
</dbReference>
<reference evidence="1" key="1">
    <citation type="submission" date="2022-08" db="EMBL/GenBank/DDBJ databases">
        <authorList>
            <person name="Gutierrez-Valencia J."/>
        </authorList>
    </citation>
    <scope>NUCLEOTIDE SEQUENCE</scope>
</reference>
<gene>
    <name evidence="1" type="ORF">LITE_LOCUS17775</name>
    <name evidence="2" type="ORF">LITE_LOCUS33836</name>
</gene>
<protein>
    <submittedName>
        <fullName evidence="1">Uncharacterized protein</fullName>
    </submittedName>
</protein>
<evidence type="ECO:0000313" key="3">
    <source>
        <dbReference type="Proteomes" id="UP001154282"/>
    </source>
</evidence>
<dbReference type="Proteomes" id="UP001154282">
    <property type="component" value="Unassembled WGS sequence"/>
</dbReference>
<dbReference type="EMBL" id="CAMGYJ010000005">
    <property type="protein sequence ID" value="CAI0418844.1"/>
    <property type="molecule type" value="Genomic_DNA"/>
</dbReference>
<keyword evidence="3" id="KW-1185">Reference proteome</keyword>
<dbReference type="AlphaFoldDB" id="A0AAV0KDG0"/>
<organism evidence="1 3">
    <name type="scientific">Linum tenue</name>
    <dbReference type="NCBI Taxonomy" id="586396"/>
    <lineage>
        <taxon>Eukaryota</taxon>
        <taxon>Viridiplantae</taxon>
        <taxon>Streptophyta</taxon>
        <taxon>Embryophyta</taxon>
        <taxon>Tracheophyta</taxon>
        <taxon>Spermatophyta</taxon>
        <taxon>Magnoliopsida</taxon>
        <taxon>eudicotyledons</taxon>
        <taxon>Gunneridae</taxon>
        <taxon>Pentapetalae</taxon>
        <taxon>rosids</taxon>
        <taxon>fabids</taxon>
        <taxon>Malpighiales</taxon>
        <taxon>Linaceae</taxon>
        <taxon>Linum</taxon>
    </lineage>
</organism>
<name>A0AAV0KDG0_9ROSI</name>
<proteinExistence type="predicted"/>
<feature type="non-terminal residue" evidence="1">
    <location>
        <position position="1"/>
    </location>
</feature>
<sequence>VVAIVNRRLHLPVAPIPLFSSCSSQAHRPLFSGRRSAIFPILAGFEALQNQNKNRVKF</sequence>
<comment type="caution">
    <text evidence="1">The sequence shown here is derived from an EMBL/GenBank/DDBJ whole genome shotgun (WGS) entry which is preliminary data.</text>
</comment>
<evidence type="ECO:0000313" key="2">
    <source>
        <dbReference type="EMBL" id="CAI0459089.1"/>
    </source>
</evidence>
<accession>A0AAV0KDG0</accession>
<evidence type="ECO:0000313" key="1">
    <source>
        <dbReference type="EMBL" id="CAI0418844.1"/>
    </source>
</evidence>